<dbReference type="SUPFAM" id="SSF52833">
    <property type="entry name" value="Thioredoxin-like"/>
    <property type="match status" value="1"/>
</dbReference>
<organism evidence="2">
    <name type="scientific">uncultured Poseidoniia archaeon</name>
    <dbReference type="NCBI Taxonomy" id="1697135"/>
    <lineage>
        <taxon>Archaea</taxon>
        <taxon>Methanobacteriati</taxon>
        <taxon>Thermoplasmatota</taxon>
        <taxon>Candidatus Poseidoniia</taxon>
        <taxon>environmental samples</taxon>
    </lineage>
</organism>
<dbReference type="InterPro" id="IPR000866">
    <property type="entry name" value="AhpC/TSA"/>
</dbReference>
<dbReference type="EMBL" id="KP211828">
    <property type="protein sequence ID" value="ANV79386.1"/>
    <property type="molecule type" value="Genomic_DNA"/>
</dbReference>
<name>A0A1B1TAR7_9ARCH</name>
<dbReference type="Gene3D" id="3.40.30.10">
    <property type="entry name" value="Glutaredoxin"/>
    <property type="match status" value="1"/>
</dbReference>
<dbReference type="GO" id="GO:0016209">
    <property type="term" value="F:antioxidant activity"/>
    <property type="evidence" value="ECO:0007669"/>
    <property type="project" value="InterPro"/>
</dbReference>
<reference evidence="2" key="1">
    <citation type="submission" date="2014-11" db="EMBL/GenBank/DDBJ databases">
        <authorList>
            <person name="Zhu J."/>
            <person name="Qi W."/>
            <person name="Song R."/>
        </authorList>
    </citation>
    <scope>NUCLEOTIDE SEQUENCE</scope>
</reference>
<evidence type="ECO:0000259" key="1">
    <source>
        <dbReference type="PROSITE" id="PS51352"/>
    </source>
</evidence>
<proteinExistence type="predicted"/>
<dbReference type="Pfam" id="PF00578">
    <property type="entry name" value="AhpC-TSA"/>
    <property type="match status" value="1"/>
</dbReference>
<accession>A0A1B1TAR7</accession>
<dbReference type="PANTHER" id="PTHR42852:SF13">
    <property type="entry name" value="PROTEIN DIPZ"/>
    <property type="match status" value="1"/>
</dbReference>
<dbReference type="InterPro" id="IPR050553">
    <property type="entry name" value="Thioredoxin_ResA/DsbE_sf"/>
</dbReference>
<dbReference type="PANTHER" id="PTHR42852">
    <property type="entry name" value="THIOL:DISULFIDE INTERCHANGE PROTEIN DSBE"/>
    <property type="match status" value="1"/>
</dbReference>
<reference evidence="2" key="2">
    <citation type="journal article" date="2015" name="ISME J.">
        <title>A new class of marine Euryarchaeota group II from the Mediterranean deep chlorophyll maximum.</title>
        <authorList>
            <person name="Martin-Cuadrado A.B."/>
            <person name="Garcia-Heredia I."/>
            <person name="Molto A.G."/>
            <person name="Lopez-Ubeda R."/>
            <person name="Kimes N."/>
            <person name="Lopez-Garcia P."/>
            <person name="Moreira D."/>
            <person name="Rodriguez-Valera F."/>
        </authorList>
    </citation>
    <scope>NUCLEOTIDE SEQUENCE</scope>
</reference>
<dbReference type="InterPro" id="IPR036249">
    <property type="entry name" value="Thioredoxin-like_sf"/>
</dbReference>
<feature type="domain" description="Thioredoxin" evidence="1">
    <location>
        <begin position="4"/>
        <end position="180"/>
    </location>
</feature>
<protein>
    <recommendedName>
        <fullName evidence="1">Thioredoxin domain-containing protein</fullName>
    </recommendedName>
</protein>
<sequence length="180" mass="20520">MPQLKVGDDAPNFILPAIDGTLFDMSNFKGKRVILTFFRFSTCPFCNIRINRILKRWEEFDDDTVMVGVFDAKIDELKKSMKRHNPPFSVVADETYENFLKNDVKKSFLRFILSPMKAPLTMLEATLKGYVPLTLSISKLSTIPVDILIDENGKVAKAHYCKDTVDHLPIEELIAFSKGQ</sequence>
<dbReference type="InterPro" id="IPR013766">
    <property type="entry name" value="Thioredoxin_domain"/>
</dbReference>
<dbReference type="AlphaFoldDB" id="A0A1B1TAR7"/>
<evidence type="ECO:0000313" key="2">
    <source>
        <dbReference type="EMBL" id="ANV79386.1"/>
    </source>
</evidence>
<dbReference type="PROSITE" id="PS51352">
    <property type="entry name" value="THIOREDOXIN_2"/>
    <property type="match status" value="1"/>
</dbReference>
<dbReference type="GO" id="GO:0016491">
    <property type="term" value="F:oxidoreductase activity"/>
    <property type="evidence" value="ECO:0007669"/>
    <property type="project" value="InterPro"/>
</dbReference>